<keyword evidence="1" id="KW-0694">RNA-binding</keyword>
<evidence type="ECO:0000256" key="1">
    <source>
        <dbReference type="PROSITE-ProRule" id="PRU00266"/>
    </source>
</evidence>
<name>A0A0D7A760_9AGAR</name>
<evidence type="ECO:0000313" key="4">
    <source>
        <dbReference type="Proteomes" id="UP000054144"/>
    </source>
</evidence>
<dbReference type="Proteomes" id="UP000054144">
    <property type="component" value="Unassembled WGS sequence"/>
</dbReference>
<proteinExistence type="predicted"/>
<dbReference type="GO" id="GO:0003723">
    <property type="term" value="F:RNA binding"/>
    <property type="evidence" value="ECO:0007669"/>
    <property type="project" value="UniProtKB-UniRule"/>
</dbReference>
<gene>
    <name evidence="3" type="ORF">FISHEDRAFT_75468</name>
</gene>
<dbReference type="OrthoDB" id="112668at2759"/>
<evidence type="ECO:0000259" key="2">
    <source>
        <dbReference type="PROSITE" id="PS50137"/>
    </source>
</evidence>
<feature type="domain" description="DRBM" evidence="2">
    <location>
        <begin position="6"/>
        <end position="73"/>
    </location>
</feature>
<dbReference type="EMBL" id="KN882026">
    <property type="protein sequence ID" value="KIY46653.1"/>
    <property type="molecule type" value="Genomic_DNA"/>
</dbReference>
<dbReference type="SMART" id="SM00358">
    <property type="entry name" value="DSRM"/>
    <property type="match status" value="1"/>
</dbReference>
<dbReference type="SUPFAM" id="SSF54768">
    <property type="entry name" value="dsRNA-binding domain-like"/>
    <property type="match status" value="1"/>
</dbReference>
<dbReference type="InterPro" id="IPR014720">
    <property type="entry name" value="dsRBD_dom"/>
</dbReference>
<accession>A0A0D7A760</accession>
<dbReference type="PROSITE" id="PS50137">
    <property type="entry name" value="DS_RBD"/>
    <property type="match status" value="1"/>
</dbReference>
<dbReference type="Pfam" id="PF00035">
    <property type="entry name" value="dsrm"/>
    <property type="match status" value="1"/>
</dbReference>
<evidence type="ECO:0000313" key="3">
    <source>
        <dbReference type="EMBL" id="KIY46653.1"/>
    </source>
</evidence>
<organism evidence="3 4">
    <name type="scientific">Fistulina hepatica ATCC 64428</name>
    <dbReference type="NCBI Taxonomy" id="1128425"/>
    <lineage>
        <taxon>Eukaryota</taxon>
        <taxon>Fungi</taxon>
        <taxon>Dikarya</taxon>
        <taxon>Basidiomycota</taxon>
        <taxon>Agaricomycotina</taxon>
        <taxon>Agaricomycetes</taxon>
        <taxon>Agaricomycetidae</taxon>
        <taxon>Agaricales</taxon>
        <taxon>Fistulinaceae</taxon>
        <taxon>Fistulina</taxon>
    </lineage>
</organism>
<reference evidence="3 4" key="1">
    <citation type="journal article" date="2015" name="Fungal Genet. Biol.">
        <title>Evolution of novel wood decay mechanisms in Agaricales revealed by the genome sequences of Fistulina hepatica and Cylindrobasidium torrendii.</title>
        <authorList>
            <person name="Floudas D."/>
            <person name="Held B.W."/>
            <person name="Riley R."/>
            <person name="Nagy L.G."/>
            <person name="Koehler G."/>
            <person name="Ransdell A.S."/>
            <person name="Younus H."/>
            <person name="Chow J."/>
            <person name="Chiniquy J."/>
            <person name="Lipzen A."/>
            <person name="Tritt A."/>
            <person name="Sun H."/>
            <person name="Haridas S."/>
            <person name="LaButti K."/>
            <person name="Ohm R.A."/>
            <person name="Kues U."/>
            <person name="Blanchette R.A."/>
            <person name="Grigoriev I.V."/>
            <person name="Minto R.E."/>
            <person name="Hibbett D.S."/>
        </authorList>
    </citation>
    <scope>NUCLEOTIDE SEQUENCE [LARGE SCALE GENOMIC DNA]</scope>
    <source>
        <strain evidence="3 4">ATCC 64428</strain>
    </source>
</reference>
<keyword evidence="4" id="KW-1185">Reference proteome</keyword>
<sequence>MSQTSHARNDLHNLARRLGYPMEWIDVPAGPQHQPTWHSTVYIRGIQYGSAYGPTVAAAREAAAQEAYLQLSQASGFT</sequence>
<protein>
    <recommendedName>
        <fullName evidence="2">DRBM domain-containing protein</fullName>
    </recommendedName>
</protein>
<dbReference type="AlphaFoldDB" id="A0A0D7A760"/>
<dbReference type="Gene3D" id="3.30.160.20">
    <property type="match status" value="1"/>
</dbReference>